<organism evidence="1 2">
    <name type="scientific">Anaerostipes butyraticus</name>
    <dbReference type="NCBI Taxonomy" id="645466"/>
    <lineage>
        <taxon>Bacteria</taxon>
        <taxon>Bacillati</taxon>
        <taxon>Bacillota</taxon>
        <taxon>Clostridia</taxon>
        <taxon>Lachnospirales</taxon>
        <taxon>Lachnospiraceae</taxon>
        <taxon>Anaerostipes</taxon>
    </lineage>
</organism>
<proteinExistence type="predicted"/>
<dbReference type="RefSeq" id="WP_201310233.1">
    <property type="nucleotide sequence ID" value="NZ_BLYI01000023.1"/>
</dbReference>
<comment type="caution">
    <text evidence="1">The sequence shown here is derived from an EMBL/GenBank/DDBJ whole genome shotgun (WGS) entry which is preliminary data.</text>
</comment>
<sequence length="162" mass="19690">MISFEKAKMGKRLMKQFIAEGELEKAAFIGLMYQMPVRIVDAVTLRKSDLAGTIVLKTASKYGRIYTNLYGKPYRIIRQLRSLLNSINRDSDMIFTRKPEYYMRVFRRYQENFHLHDFRRERLANEELFESRRWRKQSKLRRRFSVGIKDGKRIYRRVRRLP</sequence>
<dbReference type="EMBL" id="BLYI01000023">
    <property type="protein sequence ID" value="GFO84509.1"/>
    <property type="molecule type" value="Genomic_DNA"/>
</dbReference>
<protein>
    <submittedName>
        <fullName evidence="1">Uncharacterized protein</fullName>
    </submittedName>
</protein>
<keyword evidence="2" id="KW-1185">Reference proteome</keyword>
<accession>A0A916Q9V6</accession>
<reference evidence="1" key="1">
    <citation type="submission" date="2020-06" db="EMBL/GenBank/DDBJ databases">
        <title>Characterization of fructooligosaccharide metabolism and fructooligosaccharide-degrading enzymes in human commensal butyrate producers.</title>
        <authorList>
            <person name="Tanno H."/>
            <person name="Fujii T."/>
            <person name="Hirano K."/>
            <person name="Maeno S."/>
            <person name="Tonozuka T."/>
            <person name="Sakamoto M."/>
            <person name="Ohkuma M."/>
            <person name="Tochio T."/>
            <person name="Endo A."/>
        </authorList>
    </citation>
    <scope>NUCLEOTIDE SEQUENCE</scope>
    <source>
        <strain evidence="1">JCM 17466</strain>
    </source>
</reference>
<evidence type="ECO:0000313" key="2">
    <source>
        <dbReference type="Proteomes" id="UP000613208"/>
    </source>
</evidence>
<dbReference type="AlphaFoldDB" id="A0A916Q9V6"/>
<dbReference type="Proteomes" id="UP000613208">
    <property type="component" value="Unassembled WGS sequence"/>
</dbReference>
<evidence type="ECO:0000313" key="1">
    <source>
        <dbReference type="EMBL" id="GFO84509.1"/>
    </source>
</evidence>
<name>A0A916Q9V6_9FIRM</name>
<gene>
    <name evidence="1" type="ORF">ANBU17_08560</name>
</gene>